<protein>
    <submittedName>
        <fullName evidence="2">Uncharacterized protein</fullName>
    </submittedName>
</protein>
<organism evidence="2 3">
    <name type="scientific">Lecanosticta acicola</name>
    <dbReference type="NCBI Taxonomy" id="111012"/>
    <lineage>
        <taxon>Eukaryota</taxon>
        <taxon>Fungi</taxon>
        <taxon>Dikarya</taxon>
        <taxon>Ascomycota</taxon>
        <taxon>Pezizomycotina</taxon>
        <taxon>Dothideomycetes</taxon>
        <taxon>Dothideomycetidae</taxon>
        <taxon>Mycosphaerellales</taxon>
        <taxon>Mycosphaerellaceae</taxon>
        <taxon>Lecanosticta</taxon>
    </lineage>
</organism>
<feature type="compositionally biased region" description="Gly residues" evidence="1">
    <location>
        <begin position="142"/>
        <end position="151"/>
    </location>
</feature>
<name>A0AAI9E949_9PEZI</name>
<evidence type="ECO:0000313" key="2">
    <source>
        <dbReference type="EMBL" id="CAK3916014.1"/>
    </source>
</evidence>
<evidence type="ECO:0000256" key="1">
    <source>
        <dbReference type="SAM" id="MobiDB-lite"/>
    </source>
</evidence>
<feature type="region of interest" description="Disordered" evidence="1">
    <location>
        <begin position="1"/>
        <end position="151"/>
    </location>
</feature>
<feature type="compositionally biased region" description="Polar residues" evidence="1">
    <location>
        <begin position="1"/>
        <end position="23"/>
    </location>
</feature>
<evidence type="ECO:0000313" key="3">
    <source>
        <dbReference type="Proteomes" id="UP001296104"/>
    </source>
</evidence>
<dbReference type="EMBL" id="CAVMBE010000012">
    <property type="protein sequence ID" value="CAK3916014.1"/>
    <property type="molecule type" value="Genomic_DNA"/>
</dbReference>
<reference evidence="2" key="1">
    <citation type="submission" date="2023-11" db="EMBL/GenBank/DDBJ databases">
        <authorList>
            <person name="Alioto T."/>
            <person name="Alioto T."/>
            <person name="Gomez Garrido J."/>
        </authorList>
    </citation>
    <scope>NUCLEOTIDE SEQUENCE</scope>
</reference>
<gene>
    <name evidence="2" type="ORF">LECACI_7A002692</name>
</gene>
<keyword evidence="3" id="KW-1185">Reference proteome</keyword>
<comment type="caution">
    <text evidence="2">The sequence shown here is derived from an EMBL/GenBank/DDBJ whole genome shotgun (WGS) entry which is preliminary data.</text>
</comment>
<dbReference type="Proteomes" id="UP001296104">
    <property type="component" value="Unassembled WGS sequence"/>
</dbReference>
<sequence>MFSLRTFRQSTLLRSATSSTNRVAVSGRRLYSDYGSGEANPDTPNPAVDKEHPGPPPPNAKGKGEQQQQQDSSASKGNDSDSSKSTSGPQPKILAANPPAQGEEPEDVARHNREMQQRADRPQEKVASEDAAEDKVPKGWWSGTGGVDKGP</sequence>
<accession>A0AAI9E949</accession>
<proteinExistence type="predicted"/>
<dbReference type="AlphaFoldDB" id="A0AAI9E949"/>
<feature type="compositionally biased region" description="Basic and acidic residues" evidence="1">
    <location>
        <begin position="107"/>
        <end position="137"/>
    </location>
</feature>